<dbReference type="Gene3D" id="1.20.120.1760">
    <property type="match status" value="1"/>
</dbReference>
<dbReference type="RefSeq" id="WP_043009509.1">
    <property type="nucleotide sequence ID" value="NZ_CP009617.1"/>
</dbReference>
<keyword evidence="1" id="KW-0812">Transmembrane</keyword>
<protein>
    <submittedName>
        <fullName evidence="2">Uncharacterized protein</fullName>
    </submittedName>
</protein>
<dbReference type="InterPro" id="IPR043130">
    <property type="entry name" value="CDP-OH_PTrfase_TM_dom"/>
</dbReference>
<dbReference type="EMBL" id="CP009617">
    <property type="protein sequence ID" value="AIW20310.1"/>
    <property type="molecule type" value="Genomic_DNA"/>
</dbReference>
<keyword evidence="1" id="KW-1133">Transmembrane helix</keyword>
<accession>A0AAN0SFZ6</accession>
<name>A0AAN0SFZ6_9VIBR</name>
<feature type="transmembrane region" description="Helical" evidence="1">
    <location>
        <begin position="131"/>
        <end position="149"/>
    </location>
</feature>
<reference evidence="2 3" key="1">
    <citation type="submission" date="2014-10" db="EMBL/GenBank/DDBJ databases">
        <title>The Complete Genome Sequence for the Shellfish Pathogen Vibrio coralliilyticus RE98 Isolated from a Shellfish Hatchery.</title>
        <authorList>
            <person name="Richards G.P."/>
            <person name="Bono J.L."/>
            <person name="Watson M.A."/>
            <person name="Needleman D.S."/>
        </authorList>
    </citation>
    <scope>NUCLEOTIDE SEQUENCE [LARGE SCALE GENOMIC DNA]</scope>
    <source>
        <strain evidence="2 3">RE98</strain>
    </source>
</reference>
<dbReference type="AlphaFoldDB" id="A0AAN0SFZ6"/>
<keyword evidence="3" id="KW-1185">Reference proteome</keyword>
<dbReference type="Proteomes" id="UP000030081">
    <property type="component" value="Chromosome 1"/>
</dbReference>
<feature type="transmembrane region" description="Helical" evidence="1">
    <location>
        <begin position="21"/>
        <end position="38"/>
    </location>
</feature>
<sequence>MIPYEEVKQKSKRKNASSNDKLHFFASKFSMMFSWVFINLGLSANQVTLVFFIAGLLSCYFYFLGGIYVFLAYIFWRLHIIFDLSDGDVARFNQTFSINGSYWDYMIHSVLYPLSFISISLNVYFTFNDPLSLIIGMLGSLVMSLNLATKNNYYRAMLFSNVKLDTSKGKLTKLSGLKFQLKRSIQALLSYEGFLLIVTTALFLEASNVFLHIIMVFYSVVMASISFIKFYLFSKNGFYSKRS</sequence>
<feature type="transmembrane region" description="Helical" evidence="1">
    <location>
        <begin position="105"/>
        <end position="125"/>
    </location>
</feature>
<feature type="transmembrane region" description="Helical" evidence="1">
    <location>
        <begin position="50"/>
        <end position="76"/>
    </location>
</feature>
<feature type="transmembrane region" description="Helical" evidence="1">
    <location>
        <begin position="210"/>
        <end position="232"/>
    </location>
</feature>
<evidence type="ECO:0000313" key="3">
    <source>
        <dbReference type="Proteomes" id="UP000030081"/>
    </source>
</evidence>
<evidence type="ECO:0000256" key="1">
    <source>
        <dbReference type="SAM" id="Phobius"/>
    </source>
</evidence>
<feature type="transmembrane region" description="Helical" evidence="1">
    <location>
        <begin position="185"/>
        <end position="204"/>
    </location>
</feature>
<dbReference type="KEGG" id="vcy:IX92_15270"/>
<keyword evidence="1" id="KW-0472">Membrane</keyword>
<proteinExistence type="predicted"/>
<evidence type="ECO:0000313" key="2">
    <source>
        <dbReference type="EMBL" id="AIW20310.1"/>
    </source>
</evidence>
<gene>
    <name evidence="2" type="ORF">IX92_15270</name>
</gene>
<organism evidence="2 3">
    <name type="scientific">Vibrio coralliilyticus</name>
    <dbReference type="NCBI Taxonomy" id="190893"/>
    <lineage>
        <taxon>Bacteria</taxon>
        <taxon>Pseudomonadati</taxon>
        <taxon>Pseudomonadota</taxon>
        <taxon>Gammaproteobacteria</taxon>
        <taxon>Vibrionales</taxon>
        <taxon>Vibrionaceae</taxon>
        <taxon>Vibrio</taxon>
    </lineage>
</organism>